<proteinExistence type="predicted"/>
<dbReference type="Proteomes" id="UP000005519">
    <property type="component" value="Unassembled WGS sequence"/>
</dbReference>
<accession>C9PNJ2</accession>
<dbReference type="InterPro" id="IPR032831">
    <property type="entry name" value="LptM_cons"/>
</dbReference>
<dbReference type="RefSeq" id="WP_005763340.1">
    <property type="nucleotide sequence ID" value="NZ_GG704811.1"/>
</dbReference>
<evidence type="ECO:0000256" key="4">
    <source>
        <dbReference type="ARBA" id="ARBA00023139"/>
    </source>
</evidence>
<keyword evidence="4" id="KW-0564">Palmitate</keyword>
<keyword evidence="9" id="KW-1185">Reference proteome</keyword>
<evidence type="ECO:0000256" key="5">
    <source>
        <dbReference type="ARBA" id="ARBA00023237"/>
    </source>
</evidence>
<dbReference type="STRING" id="667128.HMPREF0621_0566"/>
<feature type="chain" id="PRO_5003000595" description="Lipoprotein" evidence="7">
    <location>
        <begin position="25"/>
        <end position="39"/>
    </location>
</feature>
<keyword evidence="6" id="KW-0449">Lipoprotein</keyword>
<evidence type="ECO:0000256" key="7">
    <source>
        <dbReference type="SAM" id="SignalP"/>
    </source>
</evidence>
<reference evidence="8 9" key="1">
    <citation type="submission" date="2009-10" db="EMBL/GenBank/DDBJ databases">
        <authorList>
            <person name="Muzny D."/>
            <person name="Qin X."/>
            <person name="Deng J."/>
            <person name="Jiang H."/>
            <person name="Liu Y."/>
            <person name="Qu J."/>
            <person name="Song X.-Z."/>
            <person name="Zhang L."/>
            <person name="Thornton R."/>
            <person name="Coyle M."/>
            <person name="Francisco L."/>
            <person name="Jackson L."/>
            <person name="Javaid M."/>
            <person name="Korchina V."/>
            <person name="Kovar C."/>
            <person name="Mata R."/>
            <person name="Mathew T."/>
            <person name="Ngo R."/>
            <person name="Nguyen L."/>
            <person name="Nguyen N."/>
            <person name="Okwuonu G."/>
            <person name="Ongeri F."/>
            <person name="Pham C."/>
            <person name="Simmons D."/>
            <person name="Wilczek-Boney K."/>
            <person name="Hale W."/>
            <person name="Jakkamsetti A."/>
            <person name="Pham P."/>
            <person name="Ruth R."/>
            <person name="San Lucas F."/>
            <person name="Warren J."/>
            <person name="Zhang J."/>
            <person name="Zhao Z."/>
            <person name="Zhou C."/>
            <person name="Zhu D."/>
            <person name="Lee S."/>
            <person name="Bess C."/>
            <person name="Blankenburg K."/>
            <person name="Forbes L."/>
            <person name="Fu Q."/>
            <person name="Gubbala S."/>
            <person name="Hirani K."/>
            <person name="Jayaseelan J.C."/>
            <person name="Lara F."/>
            <person name="Munidasa M."/>
            <person name="Palculict T."/>
            <person name="Patil S."/>
            <person name="Pu L.-L."/>
            <person name="Saada N."/>
            <person name="Tang L."/>
            <person name="Weissenberger G."/>
            <person name="Zhu Y."/>
            <person name="Hemphill L."/>
            <person name="Shang Y."/>
            <person name="Youmans B."/>
            <person name="Ayvaz T."/>
            <person name="Ross M."/>
            <person name="Santibanez J."/>
            <person name="Aqrawi P."/>
            <person name="Gross S."/>
            <person name="Joshi V."/>
            <person name="Fowler G."/>
            <person name="Nazareth L."/>
            <person name="Reid J."/>
            <person name="Worley K."/>
            <person name="Petrosino J."/>
            <person name="Highlander S."/>
            <person name="Gibbs R."/>
        </authorList>
    </citation>
    <scope>NUCLEOTIDE SEQUENCE [LARGE SCALE GENOMIC DNA]</scope>
    <source>
        <strain evidence="8 9">ATCC 43325</strain>
    </source>
</reference>
<feature type="signal peptide" evidence="7">
    <location>
        <begin position="1"/>
        <end position="24"/>
    </location>
</feature>
<keyword evidence="3" id="KW-0472">Membrane</keyword>
<evidence type="ECO:0008006" key="10">
    <source>
        <dbReference type="Google" id="ProtNLM"/>
    </source>
</evidence>
<dbReference type="AlphaFoldDB" id="C9PNJ2"/>
<evidence type="ECO:0000256" key="3">
    <source>
        <dbReference type="ARBA" id="ARBA00023136"/>
    </source>
</evidence>
<gene>
    <name evidence="8" type="ORF">HMPREF0621_0566</name>
</gene>
<organism evidence="8 9">
    <name type="scientific">Pasteurella dagmatis ATCC 43325</name>
    <dbReference type="NCBI Taxonomy" id="667128"/>
    <lineage>
        <taxon>Bacteria</taxon>
        <taxon>Pseudomonadati</taxon>
        <taxon>Pseudomonadota</taxon>
        <taxon>Gammaproteobacteria</taxon>
        <taxon>Pasteurellales</taxon>
        <taxon>Pasteurellaceae</taxon>
        <taxon>Pasteurella</taxon>
    </lineage>
</organism>
<dbReference type="NCBIfam" id="NF047847">
    <property type="entry name" value="SS_mature_LptM"/>
    <property type="match status" value="1"/>
</dbReference>
<evidence type="ECO:0000313" key="8">
    <source>
        <dbReference type="EMBL" id="EEX50979.1"/>
    </source>
</evidence>
<dbReference type="HOGENOM" id="CLU_200497_2_1_6"/>
<dbReference type="OrthoDB" id="8550022at2"/>
<evidence type="ECO:0000256" key="6">
    <source>
        <dbReference type="ARBA" id="ARBA00023288"/>
    </source>
</evidence>
<comment type="caution">
    <text evidence="8">The sequence shown here is derived from an EMBL/GenBank/DDBJ whole genome shotgun (WGS) entry which is preliminary data.</text>
</comment>
<keyword evidence="2 7" id="KW-0732">Signal</keyword>
<dbReference type="EMBL" id="ACZR01000005">
    <property type="protein sequence ID" value="EEX50979.1"/>
    <property type="molecule type" value="Genomic_DNA"/>
</dbReference>
<comment type="subcellular location">
    <subcellularLocation>
        <location evidence="1">Cell outer membrane</location>
        <topology evidence="1">Lipid-anchor</topology>
    </subcellularLocation>
</comment>
<name>C9PNJ2_9PAST</name>
<evidence type="ECO:0000313" key="9">
    <source>
        <dbReference type="Proteomes" id="UP000005519"/>
    </source>
</evidence>
<keyword evidence="5" id="KW-0998">Cell outer membrane</keyword>
<evidence type="ECO:0000256" key="1">
    <source>
        <dbReference type="ARBA" id="ARBA00004459"/>
    </source>
</evidence>
<dbReference type="PROSITE" id="PS51257">
    <property type="entry name" value="PROKAR_LIPOPROTEIN"/>
    <property type="match status" value="1"/>
</dbReference>
<evidence type="ECO:0000256" key="2">
    <source>
        <dbReference type="ARBA" id="ARBA00022729"/>
    </source>
</evidence>
<sequence length="39" mass="4364">MKKWVSLFLLSAICVLSTSCGVKGALYFPEQTQQQTTQK</sequence>
<protein>
    <recommendedName>
        <fullName evidence="10">Lipoprotein</fullName>
    </recommendedName>
</protein>